<dbReference type="Gene3D" id="1.25.40.10">
    <property type="entry name" value="Tetratricopeptide repeat domain"/>
    <property type="match status" value="2"/>
</dbReference>
<feature type="chain" id="PRO_5003214336" description="Tetratricopeptide TPR_1 repeat-containing protein" evidence="4">
    <location>
        <begin position="23"/>
        <end position="587"/>
    </location>
</feature>
<keyword evidence="1" id="KW-0677">Repeat</keyword>
<reference evidence="5 6" key="1">
    <citation type="submission" date="2010-12" db="EMBL/GenBank/DDBJ databases">
        <title>Complete sequence of Desulfurispirillum indicum S5.</title>
        <authorList>
            <consortium name="US DOE Joint Genome Institute"/>
            <person name="Lucas S."/>
            <person name="Copeland A."/>
            <person name="Lapidus A."/>
            <person name="Cheng J.-F."/>
            <person name="Goodwin L."/>
            <person name="Pitluck S."/>
            <person name="Chertkov O."/>
            <person name="Held B."/>
            <person name="Detter J.C."/>
            <person name="Han C."/>
            <person name="Tapia R."/>
            <person name="Land M."/>
            <person name="Hauser L."/>
            <person name="Kyrpides N."/>
            <person name="Ivanova N."/>
            <person name="Mikhailova N."/>
            <person name="Haggblom M."/>
            <person name="Rauschenbach I."/>
            <person name="Bini E."/>
            <person name="Woyke T."/>
        </authorList>
    </citation>
    <scope>NUCLEOTIDE SEQUENCE [LARGE SCALE GENOMIC DNA]</scope>
    <source>
        <strain evidence="6">ATCC BAA-1389 / DSM 22839 / S5</strain>
    </source>
</reference>
<name>E6W5M5_DESIS</name>
<gene>
    <name evidence="5" type="ordered locus">Selin_1321</name>
</gene>
<feature type="repeat" description="TPR" evidence="3">
    <location>
        <begin position="82"/>
        <end position="115"/>
    </location>
</feature>
<dbReference type="SUPFAM" id="SSF81901">
    <property type="entry name" value="HCP-like"/>
    <property type="match status" value="1"/>
</dbReference>
<evidence type="ECO:0000313" key="5">
    <source>
        <dbReference type="EMBL" id="ADU66056.1"/>
    </source>
</evidence>
<evidence type="ECO:0008006" key="7">
    <source>
        <dbReference type="Google" id="ProtNLM"/>
    </source>
</evidence>
<dbReference type="RefSeq" id="WP_013505937.1">
    <property type="nucleotide sequence ID" value="NC_014836.1"/>
</dbReference>
<dbReference type="SMART" id="SM00028">
    <property type="entry name" value="TPR"/>
    <property type="match status" value="5"/>
</dbReference>
<dbReference type="Pfam" id="PF13432">
    <property type="entry name" value="TPR_16"/>
    <property type="match status" value="1"/>
</dbReference>
<evidence type="ECO:0000256" key="3">
    <source>
        <dbReference type="PROSITE-ProRule" id="PRU00339"/>
    </source>
</evidence>
<dbReference type="STRING" id="653733.Selin_1321"/>
<dbReference type="EMBL" id="CP002432">
    <property type="protein sequence ID" value="ADU66056.1"/>
    <property type="molecule type" value="Genomic_DNA"/>
</dbReference>
<dbReference type="AlphaFoldDB" id="E6W5M5"/>
<evidence type="ECO:0000313" key="6">
    <source>
        <dbReference type="Proteomes" id="UP000002572"/>
    </source>
</evidence>
<dbReference type="PROSITE" id="PS51257">
    <property type="entry name" value="PROKAR_LIPOPROTEIN"/>
    <property type="match status" value="1"/>
</dbReference>
<dbReference type="InParanoid" id="E6W5M5"/>
<accession>E6W5M5</accession>
<dbReference type="eggNOG" id="COG0457">
    <property type="taxonomic scope" value="Bacteria"/>
</dbReference>
<dbReference type="Proteomes" id="UP000002572">
    <property type="component" value="Chromosome"/>
</dbReference>
<keyword evidence="6" id="KW-1185">Reference proteome</keyword>
<dbReference type="PANTHER" id="PTHR45586:SF1">
    <property type="entry name" value="LIPOPOLYSACCHARIDE ASSEMBLY PROTEIN B"/>
    <property type="match status" value="1"/>
</dbReference>
<dbReference type="Pfam" id="PF13181">
    <property type="entry name" value="TPR_8"/>
    <property type="match status" value="1"/>
</dbReference>
<dbReference type="InterPro" id="IPR051012">
    <property type="entry name" value="CellSynth/LPSAsmb/PSIAsmb"/>
</dbReference>
<dbReference type="SUPFAM" id="SSF48452">
    <property type="entry name" value="TPR-like"/>
    <property type="match status" value="1"/>
</dbReference>
<dbReference type="PANTHER" id="PTHR45586">
    <property type="entry name" value="TPR REPEAT-CONTAINING PROTEIN PA4667"/>
    <property type="match status" value="1"/>
</dbReference>
<dbReference type="InterPro" id="IPR019734">
    <property type="entry name" value="TPR_rpt"/>
</dbReference>
<dbReference type="InterPro" id="IPR011990">
    <property type="entry name" value="TPR-like_helical_dom_sf"/>
</dbReference>
<evidence type="ECO:0000256" key="1">
    <source>
        <dbReference type="ARBA" id="ARBA00022737"/>
    </source>
</evidence>
<dbReference type="PROSITE" id="PS50005">
    <property type="entry name" value="TPR"/>
    <property type="match status" value="1"/>
</dbReference>
<keyword evidence="2 3" id="KW-0802">TPR repeat</keyword>
<evidence type="ECO:0000256" key="2">
    <source>
        <dbReference type="ARBA" id="ARBA00022803"/>
    </source>
</evidence>
<keyword evidence="4" id="KW-0732">Signal</keyword>
<sequence>MKCLRTCILILISLLLAGCAEKKTSVGMFPLDDHPLVDFYVPSEAESTYHYLLYTMYRLHGDDQKALEHFQMSIGASPSPSAELLMELSAIYSLQHDQERAISVLEQAVALNPYDPNLYKLLSLYYYQEYDFLRARDAITRAIDLGQTSGEDFLFLADVLEKIGDYESMVQVLHQLTLEHTDNYVAHYSLGVAFYRQQRYDDAARSIRTAMEIRGGDTLSYRFMLGKLRLEQGYLDQALDIYEEIYRSSLPMDTQIATGYSMRIMETLHEYGHYDLSIKLAKRMLQDNPSWIWTVDYCTLGLYAMQTNAVPDECNGNISLPAGSGHAFTRLLFQYLDTSTPEDRAQILHLLNDSQSQGILVQSMRPFLDIDKRFGRSQGPKMLLELLQSLAESPREALAMGITIADMIDNTELQLTYAADLYEQYPDSVSALQLAWAHYDSGNLQQAISIAEPYAKKKDAPAELLNFLGYIMVDHHMQITVGGNYIRRAVEQESNNPYYIDSLAWYYYRTRDYTNARIYIERSIMLLQERDPEPDDAIIFEHTGDILQRLGDQYRAFAYYARSYAFRDEPRVFNKMQAIRHSVDAQR</sequence>
<proteinExistence type="predicted"/>
<organism evidence="5 6">
    <name type="scientific">Desulfurispirillum indicum (strain ATCC BAA-1389 / DSM 22839 / S5)</name>
    <dbReference type="NCBI Taxonomy" id="653733"/>
    <lineage>
        <taxon>Bacteria</taxon>
        <taxon>Pseudomonadati</taxon>
        <taxon>Chrysiogenota</taxon>
        <taxon>Chrysiogenia</taxon>
        <taxon>Chrysiogenales</taxon>
        <taxon>Chrysiogenaceae</taxon>
        <taxon>Desulfurispirillum</taxon>
    </lineage>
</organism>
<dbReference type="HOGENOM" id="CLU_007251_3_1_0"/>
<evidence type="ECO:0000256" key="4">
    <source>
        <dbReference type="SAM" id="SignalP"/>
    </source>
</evidence>
<protein>
    <recommendedName>
        <fullName evidence="7">Tetratricopeptide TPR_1 repeat-containing protein</fullName>
    </recommendedName>
</protein>
<feature type="signal peptide" evidence="4">
    <location>
        <begin position="1"/>
        <end position="22"/>
    </location>
</feature>
<dbReference type="KEGG" id="din:Selin_1321"/>